<comment type="caution">
    <text evidence="2">The sequence shown here is derived from an EMBL/GenBank/DDBJ whole genome shotgun (WGS) entry which is preliminary data.</text>
</comment>
<protein>
    <submittedName>
        <fullName evidence="2">RNA binding motif protein 25</fullName>
    </submittedName>
</protein>
<sequence>ELQETLTFVQDHIDDATDDLQTYETKMKKLDKEVKVKEEHLSESQHRIENLQQQLSQLKEQEEQEKIKEKKREKEQERERERGNNYGRDREREYRSDDDRESQRRSSLKYGQFAKDKANSTRTPSPGYSNVVNERHVAATNQPMFDISRRESTLSYTNTMFEHVPGNWGGSQHFTQFQNIKKKKDGLGMDFHGSQNVSAHPLSPDSRAMLMREYQMANVQSQPQQLQQSLNHSHLGAVSLTQSLSQPNANVNVNLIRGIVNNNAPGYYDSSLLMDNGSGVGINGNGVASSYMAAVPMTEPGSSYAIANNIMSSSGQGMNAITGFASLAALLSL</sequence>
<keyword evidence="3" id="KW-1185">Reference proteome</keyword>
<feature type="region of interest" description="Disordered" evidence="1">
    <location>
        <begin position="37"/>
        <end position="131"/>
    </location>
</feature>
<dbReference type="AlphaFoldDB" id="X6N0W6"/>
<feature type="compositionally biased region" description="Polar residues" evidence="1">
    <location>
        <begin position="120"/>
        <end position="131"/>
    </location>
</feature>
<dbReference type="EMBL" id="ASPP01013184">
    <property type="protein sequence ID" value="ETO19890.1"/>
    <property type="molecule type" value="Genomic_DNA"/>
</dbReference>
<reference evidence="2 3" key="1">
    <citation type="journal article" date="2013" name="Curr. Biol.">
        <title>The Genome of the Foraminiferan Reticulomyxa filosa.</title>
        <authorList>
            <person name="Glockner G."/>
            <person name="Hulsmann N."/>
            <person name="Schleicher M."/>
            <person name="Noegel A.A."/>
            <person name="Eichinger L."/>
            <person name="Gallinger C."/>
            <person name="Pawlowski J."/>
            <person name="Sierra R."/>
            <person name="Euteneuer U."/>
            <person name="Pillet L."/>
            <person name="Moustafa A."/>
            <person name="Platzer M."/>
            <person name="Groth M."/>
            <person name="Szafranski K."/>
            <person name="Schliwa M."/>
        </authorList>
    </citation>
    <scope>NUCLEOTIDE SEQUENCE [LARGE SCALE GENOMIC DNA]</scope>
</reference>
<feature type="non-terminal residue" evidence="2">
    <location>
        <position position="1"/>
    </location>
</feature>
<proteinExistence type="predicted"/>
<feature type="compositionally biased region" description="Basic and acidic residues" evidence="1">
    <location>
        <begin position="59"/>
        <end position="104"/>
    </location>
</feature>
<name>X6N0W6_RETFI</name>
<feature type="compositionally biased region" description="Basic and acidic residues" evidence="1">
    <location>
        <begin position="37"/>
        <end position="49"/>
    </location>
</feature>
<dbReference type="Proteomes" id="UP000023152">
    <property type="component" value="Unassembled WGS sequence"/>
</dbReference>
<gene>
    <name evidence="2" type="ORF">RFI_17330</name>
</gene>
<evidence type="ECO:0000313" key="2">
    <source>
        <dbReference type="EMBL" id="ETO19890.1"/>
    </source>
</evidence>
<evidence type="ECO:0000313" key="3">
    <source>
        <dbReference type="Proteomes" id="UP000023152"/>
    </source>
</evidence>
<organism evidence="2 3">
    <name type="scientific">Reticulomyxa filosa</name>
    <dbReference type="NCBI Taxonomy" id="46433"/>
    <lineage>
        <taxon>Eukaryota</taxon>
        <taxon>Sar</taxon>
        <taxon>Rhizaria</taxon>
        <taxon>Retaria</taxon>
        <taxon>Foraminifera</taxon>
        <taxon>Monothalamids</taxon>
        <taxon>Reticulomyxidae</taxon>
        <taxon>Reticulomyxa</taxon>
    </lineage>
</organism>
<evidence type="ECO:0000256" key="1">
    <source>
        <dbReference type="SAM" id="MobiDB-lite"/>
    </source>
</evidence>
<accession>X6N0W6</accession>